<feature type="compositionally biased region" description="Basic residues" evidence="1">
    <location>
        <begin position="1"/>
        <end position="12"/>
    </location>
</feature>
<protein>
    <submittedName>
        <fullName evidence="2">Uncharacterized protein</fullName>
    </submittedName>
</protein>
<dbReference type="AlphaFoldDB" id="A0A841BZ78"/>
<dbReference type="EMBL" id="JACHMN010000002">
    <property type="protein sequence ID" value="MBB5871971.1"/>
    <property type="molecule type" value="Genomic_DNA"/>
</dbReference>
<proteinExistence type="predicted"/>
<organism evidence="2 3">
    <name type="scientific">Allocatelliglobosispora scoriae</name>
    <dbReference type="NCBI Taxonomy" id="643052"/>
    <lineage>
        <taxon>Bacteria</taxon>
        <taxon>Bacillati</taxon>
        <taxon>Actinomycetota</taxon>
        <taxon>Actinomycetes</taxon>
        <taxon>Micromonosporales</taxon>
        <taxon>Micromonosporaceae</taxon>
        <taxon>Allocatelliglobosispora</taxon>
    </lineage>
</organism>
<accession>A0A841BZ78</accession>
<name>A0A841BZ78_9ACTN</name>
<evidence type="ECO:0000256" key="1">
    <source>
        <dbReference type="SAM" id="MobiDB-lite"/>
    </source>
</evidence>
<keyword evidence="3" id="KW-1185">Reference proteome</keyword>
<sequence>MNMAPAHRKGIGKHLLSCFPRPDNQLAHGRSVHRQV</sequence>
<gene>
    <name evidence="2" type="ORF">F4553_005350</name>
</gene>
<reference evidence="2 3" key="1">
    <citation type="submission" date="2020-08" db="EMBL/GenBank/DDBJ databases">
        <title>Sequencing the genomes of 1000 actinobacteria strains.</title>
        <authorList>
            <person name="Klenk H.-P."/>
        </authorList>
    </citation>
    <scope>NUCLEOTIDE SEQUENCE [LARGE SCALE GENOMIC DNA]</scope>
    <source>
        <strain evidence="2 3">DSM 45362</strain>
    </source>
</reference>
<feature type="region of interest" description="Disordered" evidence="1">
    <location>
        <begin position="1"/>
        <end position="36"/>
    </location>
</feature>
<evidence type="ECO:0000313" key="3">
    <source>
        <dbReference type="Proteomes" id="UP000587527"/>
    </source>
</evidence>
<dbReference type="Proteomes" id="UP000587527">
    <property type="component" value="Unassembled WGS sequence"/>
</dbReference>
<evidence type="ECO:0000313" key="2">
    <source>
        <dbReference type="EMBL" id="MBB5871971.1"/>
    </source>
</evidence>
<comment type="caution">
    <text evidence="2">The sequence shown here is derived from an EMBL/GenBank/DDBJ whole genome shotgun (WGS) entry which is preliminary data.</text>
</comment>